<keyword evidence="7" id="KW-0235">DNA replication</keyword>
<keyword evidence="4 7" id="KW-0540">Nuclease</keyword>
<dbReference type="GO" id="GO:0004527">
    <property type="term" value="F:exonuclease activity"/>
    <property type="evidence" value="ECO:0007669"/>
    <property type="project" value="UniProtKB-KW"/>
</dbReference>
<dbReference type="Proteomes" id="UP001214250">
    <property type="component" value="Chromosome 1"/>
</dbReference>
<dbReference type="Pfam" id="PF00149">
    <property type="entry name" value="Metallophos"/>
    <property type="match status" value="1"/>
</dbReference>
<comment type="subunit">
    <text evidence="2 7">Heterodimer of SbcC and SbcD.</text>
</comment>
<keyword evidence="7" id="KW-0233">DNA recombination</keyword>
<protein>
    <recommendedName>
        <fullName evidence="3 7">Nuclease SbcCD subunit D</fullName>
    </recommendedName>
</protein>
<dbReference type="RefSeq" id="WP_274151347.1">
    <property type="nucleotide sequence ID" value="NZ_CP117811.1"/>
</dbReference>
<dbReference type="CDD" id="cd00840">
    <property type="entry name" value="MPP_Mre11_N"/>
    <property type="match status" value="1"/>
</dbReference>
<proteinExistence type="inferred from homology"/>
<evidence type="ECO:0000313" key="10">
    <source>
        <dbReference type="EMBL" id="WDE97141.1"/>
    </source>
</evidence>
<evidence type="ECO:0000256" key="3">
    <source>
        <dbReference type="ARBA" id="ARBA00013365"/>
    </source>
</evidence>
<dbReference type="PANTHER" id="PTHR30337">
    <property type="entry name" value="COMPONENT OF ATP-DEPENDENT DSDNA EXONUCLEASE"/>
    <property type="match status" value="1"/>
</dbReference>
<evidence type="ECO:0000256" key="7">
    <source>
        <dbReference type="RuleBase" id="RU363069"/>
    </source>
</evidence>
<evidence type="ECO:0000256" key="5">
    <source>
        <dbReference type="ARBA" id="ARBA00022801"/>
    </source>
</evidence>
<evidence type="ECO:0000256" key="1">
    <source>
        <dbReference type="ARBA" id="ARBA00010555"/>
    </source>
</evidence>
<feature type="domain" description="Nuclease SbcCD subunit D C-terminal" evidence="9">
    <location>
        <begin position="285"/>
        <end position="376"/>
    </location>
</feature>
<name>A0ABY7VTA8_9BACT</name>
<accession>A0ABY7VTA8</accession>
<comment type="similarity">
    <text evidence="1 7">Belongs to the SbcD family.</text>
</comment>
<dbReference type="EMBL" id="CP117811">
    <property type="protein sequence ID" value="WDE97141.1"/>
    <property type="molecule type" value="Genomic_DNA"/>
</dbReference>
<dbReference type="InterPro" id="IPR026843">
    <property type="entry name" value="SbcD_C"/>
</dbReference>
<reference evidence="10 11" key="1">
    <citation type="submission" date="2023-02" db="EMBL/GenBank/DDBJ databases">
        <title>Genome sequence of Lentisphaera profundi SAORIC-696.</title>
        <authorList>
            <person name="Kim e."/>
            <person name="Cho J.-C."/>
            <person name="Choi A."/>
            <person name="Kang I."/>
        </authorList>
    </citation>
    <scope>NUCLEOTIDE SEQUENCE [LARGE SCALE GENOMIC DNA]</scope>
    <source>
        <strain evidence="10 11">SAORIC-696</strain>
    </source>
</reference>
<sequence>MRIIHTSDWHLGQNFMNKSREPEHRAFLVWLLKQLIEHKVDALVVAGDIFDTGTPPSYARKIYFDFLKSAAKEWGGQVVIVGGNHDSVSTLNESGGVLEVVNTFVIGGAADDPIDEVCALNKLSGEPGAIIAAVPYLRDRDVRISEAGQSADEKSAALRKGISDHYAEVYEASKIKASEIGGDLPLIATGHLTTSGSELSEGVRELYIGTLQGYDSASFPEDFDYIALGHLHKKQVMGPREQIRYCGSPIPLSFMEAKYERSVNLVDLKAGEKPVVEELVVPIHQKLLSLSGKLNEIIEQIQKLPSEDEAYWLEIQIELDGTEGNVISQINDLTLEMKHEVLRVKRQHKNKELRLKRLNAERLHEMTVEEVFEKRLGIAELDEDQNGILRHLFKQAKNLVEQKS</sequence>
<evidence type="ECO:0000256" key="6">
    <source>
        <dbReference type="ARBA" id="ARBA00022839"/>
    </source>
</evidence>
<dbReference type="NCBIfam" id="NF008206">
    <property type="entry name" value="PRK10966.1"/>
    <property type="match status" value="1"/>
</dbReference>
<evidence type="ECO:0000259" key="9">
    <source>
        <dbReference type="Pfam" id="PF12320"/>
    </source>
</evidence>
<dbReference type="InterPro" id="IPR041796">
    <property type="entry name" value="Mre11_N"/>
</dbReference>
<dbReference type="PANTHER" id="PTHR30337:SF0">
    <property type="entry name" value="NUCLEASE SBCCD SUBUNIT D"/>
    <property type="match status" value="1"/>
</dbReference>
<keyword evidence="11" id="KW-1185">Reference proteome</keyword>
<dbReference type="Gene3D" id="3.30.160.720">
    <property type="match status" value="1"/>
</dbReference>
<feature type="domain" description="Calcineurin-like phosphoesterase" evidence="8">
    <location>
        <begin position="1"/>
        <end position="233"/>
    </location>
</feature>
<evidence type="ECO:0000256" key="2">
    <source>
        <dbReference type="ARBA" id="ARBA00011322"/>
    </source>
</evidence>
<keyword evidence="7" id="KW-0255">Endonuclease</keyword>
<dbReference type="InterPro" id="IPR050535">
    <property type="entry name" value="DNA_Repair-Maintenance_Comp"/>
</dbReference>
<evidence type="ECO:0000256" key="4">
    <source>
        <dbReference type="ARBA" id="ARBA00022722"/>
    </source>
</evidence>
<dbReference type="Pfam" id="PF12320">
    <property type="entry name" value="SbcD_C"/>
    <property type="match status" value="1"/>
</dbReference>
<dbReference type="InterPro" id="IPR029052">
    <property type="entry name" value="Metallo-depent_PP-like"/>
</dbReference>
<dbReference type="SUPFAM" id="SSF56300">
    <property type="entry name" value="Metallo-dependent phosphatases"/>
    <property type="match status" value="1"/>
</dbReference>
<gene>
    <name evidence="7" type="primary">sbcD</name>
    <name evidence="10" type="ORF">PQO03_04120</name>
</gene>
<keyword evidence="6 7" id="KW-0269">Exonuclease</keyword>
<dbReference type="InterPro" id="IPR004593">
    <property type="entry name" value="SbcD"/>
</dbReference>
<evidence type="ECO:0000313" key="11">
    <source>
        <dbReference type="Proteomes" id="UP001214250"/>
    </source>
</evidence>
<keyword evidence="5 7" id="KW-0378">Hydrolase</keyword>
<organism evidence="10 11">
    <name type="scientific">Lentisphaera profundi</name>
    <dbReference type="NCBI Taxonomy" id="1658616"/>
    <lineage>
        <taxon>Bacteria</taxon>
        <taxon>Pseudomonadati</taxon>
        <taxon>Lentisphaerota</taxon>
        <taxon>Lentisphaeria</taxon>
        <taxon>Lentisphaerales</taxon>
        <taxon>Lentisphaeraceae</taxon>
        <taxon>Lentisphaera</taxon>
    </lineage>
</organism>
<evidence type="ECO:0000259" key="8">
    <source>
        <dbReference type="Pfam" id="PF00149"/>
    </source>
</evidence>
<dbReference type="Gene3D" id="3.60.21.10">
    <property type="match status" value="1"/>
</dbReference>
<comment type="function">
    <text evidence="7">SbcCD cleaves DNA hairpin structures. These structures can inhibit DNA replication and are intermediates in certain DNA recombination reactions. The complex acts as a 3'-&gt;5' double strand exonuclease that can open hairpins. It also has a 5' single-strand endonuclease activity.</text>
</comment>
<dbReference type="NCBIfam" id="TIGR00619">
    <property type="entry name" value="sbcd"/>
    <property type="match status" value="1"/>
</dbReference>
<dbReference type="InterPro" id="IPR004843">
    <property type="entry name" value="Calcineurin-like_PHP"/>
</dbReference>